<accession>A2E4F9</accession>
<dbReference type="Pfam" id="PF03224">
    <property type="entry name" value="V-ATPase_H_N"/>
    <property type="match status" value="1"/>
</dbReference>
<dbReference type="SUPFAM" id="SSF48371">
    <property type="entry name" value="ARM repeat"/>
    <property type="match status" value="1"/>
</dbReference>
<sequence length="440" mass="50427">MIPNKESIINQETNSCQLDVETKNETNFTTHKLVFAQNSNFLNLVIQTINDTANITILNDIDDSLNEASEQQNNEFSLIFPYQDYFRFLLEIDDQSQLLIGLNFFANVITHNSISFQQFLKENLENFLNFLLTQLNSEEEPIIIVIIHVIAILSYQSSDYLKFFIEHGVLSFIPQIPFNSDVLSIISYMYSRGFAPASAVLPFFEYGIESQNPNNIECSLAYLTKICLRESEEDCTNALSIILKNISIILSFGLDQNEIISSFYALISIVDGDFTSCLELIYNHAINLIDALIKMNSNDITEYSDVIKSIAQFFSKFKDKVTISNEICDFMYNASNVLPFEASKSCISCYFDCINRNRDFSPEVLERAKHYAADPSVMIHSCNFIYDLYTINPNNQEILSTLEELLIIVQEFIDDENPKFAEFAELFCENVSNILDNHEK</sequence>
<protein>
    <submittedName>
        <fullName evidence="1">Uncharacterized protein</fullName>
    </submittedName>
</protein>
<dbReference type="RefSeq" id="XP_001324717.1">
    <property type="nucleotide sequence ID" value="XM_001324682.1"/>
</dbReference>
<keyword evidence="2" id="KW-1185">Reference proteome</keyword>
<dbReference type="AlphaFoldDB" id="A2E4F9"/>
<dbReference type="GO" id="GO:0046961">
    <property type="term" value="F:proton-transporting ATPase activity, rotational mechanism"/>
    <property type="evidence" value="ECO:0007669"/>
    <property type="project" value="InterPro"/>
</dbReference>
<dbReference type="InterPro" id="IPR016024">
    <property type="entry name" value="ARM-type_fold"/>
</dbReference>
<organism evidence="1 2">
    <name type="scientific">Trichomonas vaginalis (strain ATCC PRA-98 / G3)</name>
    <dbReference type="NCBI Taxonomy" id="412133"/>
    <lineage>
        <taxon>Eukaryota</taxon>
        <taxon>Metamonada</taxon>
        <taxon>Parabasalia</taxon>
        <taxon>Trichomonadida</taxon>
        <taxon>Trichomonadidae</taxon>
        <taxon>Trichomonas</taxon>
    </lineage>
</organism>
<proteinExistence type="predicted"/>
<gene>
    <name evidence="1" type="ORF">TVAG_129080</name>
</gene>
<evidence type="ECO:0000313" key="1">
    <source>
        <dbReference type="EMBL" id="EAY12494.1"/>
    </source>
</evidence>
<dbReference type="GO" id="GO:0000221">
    <property type="term" value="C:vacuolar proton-transporting V-type ATPase, V1 domain"/>
    <property type="evidence" value="ECO:0007669"/>
    <property type="project" value="InterPro"/>
</dbReference>
<name>A2E4F9_TRIV3</name>
<dbReference type="VEuPathDB" id="TrichDB:TVAGG3_0018890"/>
<dbReference type="InParanoid" id="A2E4F9"/>
<dbReference type="InterPro" id="IPR004908">
    <property type="entry name" value="ATPase_V1-cplx_hsu"/>
</dbReference>
<evidence type="ECO:0000313" key="2">
    <source>
        <dbReference type="Proteomes" id="UP000001542"/>
    </source>
</evidence>
<dbReference type="KEGG" id="tva:4770460"/>
<reference evidence="1" key="2">
    <citation type="journal article" date="2007" name="Science">
        <title>Draft genome sequence of the sexually transmitted pathogen Trichomonas vaginalis.</title>
        <authorList>
            <person name="Carlton J.M."/>
            <person name="Hirt R.P."/>
            <person name="Silva J.C."/>
            <person name="Delcher A.L."/>
            <person name="Schatz M."/>
            <person name="Zhao Q."/>
            <person name="Wortman J.R."/>
            <person name="Bidwell S.L."/>
            <person name="Alsmark U.C.M."/>
            <person name="Besteiro S."/>
            <person name="Sicheritz-Ponten T."/>
            <person name="Noel C.J."/>
            <person name="Dacks J.B."/>
            <person name="Foster P.G."/>
            <person name="Simillion C."/>
            <person name="Van de Peer Y."/>
            <person name="Miranda-Saavedra D."/>
            <person name="Barton G.J."/>
            <person name="Westrop G.D."/>
            <person name="Mueller S."/>
            <person name="Dessi D."/>
            <person name="Fiori P.L."/>
            <person name="Ren Q."/>
            <person name="Paulsen I."/>
            <person name="Zhang H."/>
            <person name="Bastida-Corcuera F.D."/>
            <person name="Simoes-Barbosa A."/>
            <person name="Brown M.T."/>
            <person name="Hayes R.D."/>
            <person name="Mukherjee M."/>
            <person name="Okumura C.Y."/>
            <person name="Schneider R."/>
            <person name="Smith A.J."/>
            <person name="Vanacova S."/>
            <person name="Villalvazo M."/>
            <person name="Haas B.J."/>
            <person name="Pertea M."/>
            <person name="Feldblyum T.V."/>
            <person name="Utterback T.R."/>
            <person name="Shu C.L."/>
            <person name="Osoegawa K."/>
            <person name="de Jong P.J."/>
            <person name="Hrdy I."/>
            <person name="Horvathova L."/>
            <person name="Zubacova Z."/>
            <person name="Dolezal P."/>
            <person name="Malik S.B."/>
            <person name="Logsdon J.M. Jr."/>
            <person name="Henze K."/>
            <person name="Gupta A."/>
            <person name="Wang C.C."/>
            <person name="Dunne R.L."/>
            <person name="Upcroft J.A."/>
            <person name="Upcroft P."/>
            <person name="White O."/>
            <person name="Salzberg S.L."/>
            <person name="Tang P."/>
            <person name="Chiu C.-H."/>
            <person name="Lee Y.-S."/>
            <person name="Embley T.M."/>
            <person name="Coombs G.H."/>
            <person name="Mottram J.C."/>
            <person name="Tachezy J."/>
            <person name="Fraser-Liggett C.M."/>
            <person name="Johnson P.J."/>
        </authorList>
    </citation>
    <scope>NUCLEOTIDE SEQUENCE [LARGE SCALE GENOMIC DNA]</scope>
    <source>
        <strain evidence="1">G3</strain>
    </source>
</reference>
<reference evidence="1" key="1">
    <citation type="submission" date="2006-10" db="EMBL/GenBank/DDBJ databases">
        <authorList>
            <person name="Amadeo P."/>
            <person name="Zhao Q."/>
            <person name="Wortman J."/>
            <person name="Fraser-Liggett C."/>
            <person name="Carlton J."/>
        </authorList>
    </citation>
    <scope>NUCLEOTIDE SEQUENCE</scope>
    <source>
        <strain evidence="1">G3</strain>
    </source>
</reference>
<dbReference type="EMBL" id="DS113301">
    <property type="protein sequence ID" value="EAY12494.1"/>
    <property type="molecule type" value="Genomic_DNA"/>
</dbReference>
<dbReference type="VEuPathDB" id="TrichDB:TVAG_129080"/>
<dbReference type="Proteomes" id="UP000001542">
    <property type="component" value="Unassembled WGS sequence"/>
</dbReference>